<comment type="caution">
    <text evidence="23">The sequence shown here is derived from an EMBL/GenBank/DDBJ whole genome shotgun (WGS) entry which is preliminary data.</text>
</comment>
<proteinExistence type="inferred from homology"/>
<comment type="pathway">
    <text evidence="5">Cofactor biosynthesis; tetrahydrofolylpolyglutamate biosynthesis.</text>
</comment>
<dbReference type="GO" id="GO:0006730">
    <property type="term" value="P:one-carbon metabolic process"/>
    <property type="evidence" value="ECO:0007669"/>
    <property type="project" value="UniProtKB-KW"/>
</dbReference>
<dbReference type="EMBL" id="ACYE01000055">
    <property type="protein sequence ID" value="EFE44250.1"/>
    <property type="molecule type" value="Genomic_DNA"/>
</dbReference>
<evidence type="ECO:0000256" key="1">
    <source>
        <dbReference type="ARBA" id="ARBA00001944"/>
    </source>
</evidence>
<keyword evidence="16" id="KW-0496">Mitochondrion</keyword>
<keyword evidence="8" id="KW-0963">Cytoplasm</keyword>
<evidence type="ECO:0000256" key="21">
    <source>
        <dbReference type="PIRSR" id="PIRSR038895-1"/>
    </source>
</evidence>
<dbReference type="InterPro" id="IPR018109">
    <property type="entry name" value="Folylpolyglutamate_synth_CS"/>
</dbReference>
<organism evidence="23 24">
    <name type="scientific">Trichophyton verrucosum (strain HKI 0517)</name>
    <dbReference type="NCBI Taxonomy" id="663202"/>
    <lineage>
        <taxon>Eukaryota</taxon>
        <taxon>Fungi</taxon>
        <taxon>Dikarya</taxon>
        <taxon>Ascomycota</taxon>
        <taxon>Pezizomycotina</taxon>
        <taxon>Eurotiomycetes</taxon>
        <taxon>Eurotiomycetidae</taxon>
        <taxon>Onygenales</taxon>
        <taxon>Arthrodermataceae</taxon>
        <taxon>Trichophyton</taxon>
    </lineage>
</organism>
<comment type="similarity">
    <text evidence="6">Belongs to the folylpolyglutamate synthase family.</text>
</comment>
<dbReference type="InterPro" id="IPR001645">
    <property type="entry name" value="Folylpolyglutamate_synth"/>
</dbReference>
<dbReference type="Gene3D" id="3.40.1190.10">
    <property type="entry name" value="Mur-like, catalytic domain"/>
    <property type="match status" value="1"/>
</dbReference>
<evidence type="ECO:0000256" key="22">
    <source>
        <dbReference type="PIRSR" id="PIRSR038895-2"/>
    </source>
</evidence>
<dbReference type="RefSeq" id="XP_003024861.1">
    <property type="nucleotide sequence ID" value="XM_003024815.1"/>
</dbReference>
<keyword evidence="10" id="KW-0436">Ligase</keyword>
<keyword evidence="9" id="KW-0554">One-carbon metabolism</keyword>
<evidence type="ECO:0000256" key="14">
    <source>
        <dbReference type="ARBA" id="ARBA00022840"/>
    </source>
</evidence>
<dbReference type="GO" id="GO:0046872">
    <property type="term" value="F:metal ion binding"/>
    <property type="evidence" value="ECO:0007669"/>
    <property type="project" value="UniProtKB-KW"/>
</dbReference>
<evidence type="ECO:0000256" key="15">
    <source>
        <dbReference type="ARBA" id="ARBA00022842"/>
    </source>
</evidence>
<keyword evidence="11 22" id="KW-0479">Metal-binding</keyword>
<evidence type="ECO:0000256" key="13">
    <source>
        <dbReference type="ARBA" id="ARBA00022792"/>
    </source>
</evidence>
<dbReference type="GO" id="GO:0005524">
    <property type="term" value="F:ATP binding"/>
    <property type="evidence" value="ECO:0007669"/>
    <property type="project" value="UniProtKB-KW"/>
</dbReference>
<protein>
    <recommendedName>
        <fullName evidence="7">tetrahydrofolate synthase</fullName>
        <ecNumber evidence="7">6.3.2.17</ecNumber>
    </recommendedName>
    <alternativeName>
        <fullName evidence="19">Folylpoly-gamma-glutamate synthetase</fullName>
    </alternativeName>
    <alternativeName>
        <fullName evidence="18">Tetrahydrofolylpolyglutamate synthase</fullName>
    </alternativeName>
</protein>
<dbReference type="FunFam" id="3.40.1190.10:FF:000009">
    <property type="entry name" value="Folylpolyglutamate synthase"/>
    <property type="match status" value="1"/>
</dbReference>
<dbReference type="Gene3D" id="3.90.190.20">
    <property type="entry name" value="Mur ligase, C-terminal domain"/>
    <property type="match status" value="1"/>
</dbReference>
<keyword evidence="24" id="KW-1185">Reference proteome</keyword>
<evidence type="ECO:0000256" key="9">
    <source>
        <dbReference type="ARBA" id="ARBA00022563"/>
    </source>
</evidence>
<dbReference type="InterPro" id="IPR036565">
    <property type="entry name" value="Mur-like_cat_sf"/>
</dbReference>
<dbReference type="InterPro" id="IPR036615">
    <property type="entry name" value="Mur_ligase_C_dom_sf"/>
</dbReference>
<dbReference type="NCBIfam" id="TIGR01499">
    <property type="entry name" value="folC"/>
    <property type="match status" value="1"/>
</dbReference>
<reference evidence="24" key="1">
    <citation type="journal article" date="2011" name="Genome Biol.">
        <title>Comparative and functional genomics provide insights into the pathogenicity of dermatophytic fungi.</title>
        <authorList>
            <person name="Burmester A."/>
            <person name="Shelest E."/>
            <person name="Gloeckner G."/>
            <person name="Heddergott C."/>
            <person name="Schindler S."/>
            <person name="Staib P."/>
            <person name="Heidel A."/>
            <person name="Felder M."/>
            <person name="Petzold A."/>
            <person name="Szafranski K."/>
            <person name="Feuermann M."/>
            <person name="Pedruzzi I."/>
            <person name="Priebe S."/>
            <person name="Groth M."/>
            <person name="Winkler R."/>
            <person name="Li W."/>
            <person name="Kniemeyer O."/>
            <person name="Schroeckh V."/>
            <person name="Hertweck C."/>
            <person name="Hube B."/>
            <person name="White T.C."/>
            <person name="Platzer M."/>
            <person name="Guthke R."/>
            <person name="Heitman J."/>
            <person name="Woestemeyer J."/>
            <person name="Zipfel P.F."/>
            <person name="Monod M."/>
            <person name="Brakhage A.A."/>
        </authorList>
    </citation>
    <scope>NUCLEOTIDE SEQUENCE [LARGE SCALE GENOMIC DNA]</scope>
    <source>
        <strain evidence="24">HKI 0517</strain>
    </source>
</reference>
<feature type="binding site" evidence="22">
    <location>
        <position position="171"/>
    </location>
    <ligand>
        <name>Mg(2+)</name>
        <dbReference type="ChEBI" id="CHEBI:18420"/>
        <label>1</label>
    </ligand>
</feature>
<gene>
    <name evidence="23" type="ORF">TRV_00975</name>
</gene>
<dbReference type="OrthoDB" id="5212574at2759"/>
<evidence type="ECO:0000256" key="10">
    <source>
        <dbReference type="ARBA" id="ARBA00022598"/>
    </source>
</evidence>
<dbReference type="SUPFAM" id="SSF53623">
    <property type="entry name" value="MurD-like peptide ligases, catalytic domain"/>
    <property type="match status" value="1"/>
</dbReference>
<dbReference type="GO" id="GO:0005829">
    <property type="term" value="C:cytosol"/>
    <property type="evidence" value="ECO:0007669"/>
    <property type="project" value="TreeGrafter"/>
</dbReference>
<dbReference type="GeneID" id="9580351"/>
<dbReference type="UniPathway" id="UPA00850"/>
<evidence type="ECO:0000256" key="16">
    <source>
        <dbReference type="ARBA" id="ARBA00023128"/>
    </source>
</evidence>
<dbReference type="GO" id="GO:0004326">
    <property type="term" value="F:tetrahydrofolylpolyglutamate synthase activity"/>
    <property type="evidence" value="ECO:0007669"/>
    <property type="project" value="UniProtKB-EC"/>
</dbReference>
<evidence type="ECO:0000256" key="17">
    <source>
        <dbReference type="ARBA" id="ARBA00023136"/>
    </source>
</evidence>
<evidence type="ECO:0000256" key="4">
    <source>
        <dbReference type="ARBA" id="ARBA00004496"/>
    </source>
</evidence>
<evidence type="ECO:0000256" key="8">
    <source>
        <dbReference type="ARBA" id="ARBA00022490"/>
    </source>
</evidence>
<keyword evidence="12 21" id="KW-0547">Nucleotide-binding</keyword>
<evidence type="ECO:0000256" key="5">
    <source>
        <dbReference type="ARBA" id="ARBA00005150"/>
    </source>
</evidence>
<comment type="catalytic activity">
    <reaction evidence="20">
        <text>(6S)-5,6,7,8-tetrahydrofolyl-(gamma-L-Glu)(n) + L-glutamate + ATP = (6S)-5,6,7,8-tetrahydrofolyl-(gamma-L-Glu)(n+1) + ADP + phosphate + H(+)</text>
        <dbReference type="Rhea" id="RHEA:10580"/>
        <dbReference type="Rhea" id="RHEA-COMP:14738"/>
        <dbReference type="Rhea" id="RHEA-COMP:14740"/>
        <dbReference type="ChEBI" id="CHEBI:15378"/>
        <dbReference type="ChEBI" id="CHEBI:29985"/>
        <dbReference type="ChEBI" id="CHEBI:30616"/>
        <dbReference type="ChEBI" id="CHEBI:43474"/>
        <dbReference type="ChEBI" id="CHEBI:141005"/>
        <dbReference type="ChEBI" id="CHEBI:456216"/>
        <dbReference type="EC" id="6.3.2.17"/>
    </reaction>
</comment>
<feature type="binding site" evidence="21">
    <location>
        <position position="387"/>
    </location>
    <ligand>
        <name>ATP</name>
        <dbReference type="ChEBI" id="CHEBI:30616"/>
    </ligand>
</feature>
<dbReference type="PIRSF" id="PIRSF038895">
    <property type="entry name" value="FPGS"/>
    <property type="match status" value="1"/>
</dbReference>
<sequence>MTGVYSPQRISSFEEIYINGCWLIKRQLLAFRNGLSTITYLVSKIYSFKRQLLGQSDGGNRSTSDISCTQAILSSKPEPFIIKGSAHERLNSTQTGFKILEERRRLEQKLDASGVEQMRQWLRRTKALDRLNIVHVAGTKGKGSTCAFVNSILEQYRATTGAPEKVGMYTSPHLVAVRERIQINSKPVSEELFTKYFFEVWEALESSAVREGLDPAMKPSYFRFLTLMSFHLFLREEVTVAIYEVGVGGELDSTNIIEQPGVTGITSLGIDHVATLGHTIDKISWHKAGIMKTGCPAFTVTQVPEAMSVLKRRAQEKGVTLGLVELIPALRQVDIKPAEDFQRQNASLAVILSSEILRKLNIAPGIDLESLPVQVAEGLQRTVWKGRCQLIDRNNQQWHLDGAHTHESLQVASSWFGRLCQNTAEPRILIFNQQSQLRDVDGLLSTVHDVVYNRMGLNFQHVLFCTNITYKGNEYKVADMFADFVDKNVDPEELKSLVFQKKMADCWSKLDPASQVSVLPSLQEAVELVDQIDGGTKGTKVFVCGSFRLVGGMLSLLDQEVSD</sequence>
<dbReference type="EC" id="6.3.2.17" evidence="7"/>
<dbReference type="KEGG" id="tve:TRV_00975"/>
<comment type="cofactor">
    <cofactor evidence="1">
        <name>a monovalent cation</name>
        <dbReference type="ChEBI" id="CHEBI:60242"/>
    </cofactor>
</comment>
<evidence type="ECO:0000256" key="19">
    <source>
        <dbReference type="ARBA" id="ARBA00030876"/>
    </source>
</evidence>
<dbReference type="InterPro" id="IPR023600">
    <property type="entry name" value="Folylpolyglutamate_synth_euk"/>
</dbReference>
<dbReference type="AlphaFoldDB" id="D4D1M4"/>
<evidence type="ECO:0000313" key="23">
    <source>
        <dbReference type="EMBL" id="EFE44250.1"/>
    </source>
</evidence>
<keyword evidence="14 21" id="KW-0067">ATP-binding</keyword>
<dbReference type="GO" id="GO:0005759">
    <property type="term" value="C:mitochondrial matrix"/>
    <property type="evidence" value="ECO:0007669"/>
    <property type="project" value="UniProtKB-SubCell"/>
</dbReference>
<accession>D4D1M4</accession>
<feature type="binding site" evidence="22">
    <location>
        <position position="244"/>
    </location>
    <ligand>
        <name>Mg(2+)</name>
        <dbReference type="ChEBI" id="CHEBI:18420"/>
        <label>1</label>
    </ligand>
</feature>
<dbReference type="SUPFAM" id="SSF53244">
    <property type="entry name" value="MurD-like peptide ligases, peptide-binding domain"/>
    <property type="match status" value="1"/>
</dbReference>
<evidence type="ECO:0000256" key="7">
    <source>
        <dbReference type="ARBA" id="ARBA00013025"/>
    </source>
</evidence>
<feature type="non-terminal residue" evidence="23">
    <location>
        <position position="563"/>
    </location>
</feature>
<dbReference type="PANTHER" id="PTHR11136:SF5">
    <property type="entry name" value="FOLYLPOLYGLUTAMATE SYNTHASE, MITOCHONDRIAL"/>
    <property type="match status" value="1"/>
</dbReference>
<keyword evidence="13" id="KW-0999">Mitochondrion inner membrane</keyword>
<evidence type="ECO:0000256" key="12">
    <source>
        <dbReference type="ARBA" id="ARBA00022741"/>
    </source>
</evidence>
<dbReference type="Proteomes" id="UP000008383">
    <property type="component" value="Unassembled WGS sequence"/>
</dbReference>
<evidence type="ECO:0000256" key="18">
    <source>
        <dbReference type="ARBA" id="ARBA00030592"/>
    </source>
</evidence>
<evidence type="ECO:0000256" key="6">
    <source>
        <dbReference type="ARBA" id="ARBA00008276"/>
    </source>
</evidence>
<feature type="binding site" evidence="22">
    <location>
        <position position="272"/>
    </location>
    <ligand>
        <name>Mg(2+)</name>
        <dbReference type="ChEBI" id="CHEBI:18420"/>
        <label>1</label>
    </ligand>
</feature>
<dbReference type="PROSITE" id="PS01012">
    <property type="entry name" value="FOLYLPOLYGLU_SYNT_2"/>
    <property type="match status" value="1"/>
</dbReference>
<comment type="subcellular location">
    <subcellularLocation>
        <location evidence="4">Cytoplasm</location>
    </subcellularLocation>
    <subcellularLocation>
        <location evidence="2">Mitochondrion inner membrane</location>
    </subcellularLocation>
    <subcellularLocation>
        <location evidence="3">Mitochondrion matrix</location>
    </subcellularLocation>
</comment>
<dbReference type="PANTHER" id="PTHR11136">
    <property type="entry name" value="FOLYLPOLYGLUTAMATE SYNTHASE-RELATED"/>
    <property type="match status" value="1"/>
</dbReference>
<name>D4D1M4_TRIVH</name>
<evidence type="ECO:0000313" key="24">
    <source>
        <dbReference type="Proteomes" id="UP000008383"/>
    </source>
</evidence>
<evidence type="ECO:0000256" key="20">
    <source>
        <dbReference type="ARBA" id="ARBA00047493"/>
    </source>
</evidence>
<dbReference type="HOGENOM" id="CLU_015869_0_1_1"/>
<dbReference type="GO" id="GO:0005743">
    <property type="term" value="C:mitochondrial inner membrane"/>
    <property type="evidence" value="ECO:0007669"/>
    <property type="project" value="UniProtKB-SubCell"/>
</dbReference>
<keyword evidence="17" id="KW-0472">Membrane</keyword>
<evidence type="ECO:0000256" key="2">
    <source>
        <dbReference type="ARBA" id="ARBA00004273"/>
    </source>
</evidence>
<evidence type="ECO:0000256" key="11">
    <source>
        <dbReference type="ARBA" id="ARBA00022723"/>
    </source>
</evidence>
<keyword evidence="15 22" id="KW-0460">Magnesium</keyword>
<feature type="binding site" evidence="21">
    <location>
        <position position="401"/>
    </location>
    <ligand>
        <name>ATP</name>
        <dbReference type="ChEBI" id="CHEBI:30616"/>
    </ligand>
</feature>
<evidence type="ECO:0000256" key="3">
    <source>
        <dbReference type="ARBA" id="ARBA00004305"/>
    </source>
</evidence>